<organism evidence="1 2">
    <name type="scientific">Rhizopus oryzae</name>
    <name type="common">Mucormycosis agent</name>
    <name type="synonym">Rhizopus arrhizus var. delemar</name>
    <dbReference type="NCBI Taxonomy" id="64495"/>
    <lineage>
        <taxon>Eukaryota</taxon>
        <taxon>Fungi</taxon>
        <taxon>Fungi incertae sedis</taxon>
        <taxon>Mucoromycota</taxon>
        <taxon>Mucoromycotina</taxon>
        <taxon>Mucoromycetes</taxon>
        <taxon>Mucorales</taxon>
        <taxon>Mucorineae</taxon>
        <taxon>Rhizopodaceae</taxon>
        <taxon>Rhizopus</taxon>
    </lineage>
</organism>
<accession>A0A9P6WRV3</accession>
<name>A0A9P6WRV3_RHIOR</name>
<gene>
    <name evidence="1" type="ORF">G6F64_015296</name>
</gene>
<evidence type="ECO:0000313" key="2">
    <source>
        <dbReference type="Proteomes" id="UP000716291"/>
    </source>
</evidence>
<comment type="caution">
    <text evidence="1">The sequence shown here is derived from an EMBL/GenBank/DDBJ whole genome shotgun (WGS) entry which is preliminary data.</text>
</comment>
<sequence length="96" mass="10277">MAAKELGWQLLVSDTKCAAFWSVLDVMPGKVPKQTFATDEVTAIVACDGVNGAWHRLVKVPVDCATSMMMGRSTFVPSVLASSGPTSGMLLVFTRR</sequence>
<evidence type="ECO:0000313" key="1">
    <source>
        <dbReference type="EMBL" id="KAG1273684.1"/>
    </source>
</evidence>
<proteinExistence type="predicted"/>
<dbReference type="Proteomes" id="UP000716291">
    <property type="component" value="Unassembled WGS sequence"/>
</dbReference>
<keyword evidence="2" id="KW-1185">Reference proteome</keyword>
<protein>
    <submittedName>
        <fullName evidence="1">Uncharacterized protein</fullName>
    </submittedName>
</protein>
<dbReference type="EMBL" id="JAANQT010012542">
    <property type="protein sequence ID" value="KAG1273684.1"/>
    <property type="molecule type" value="Genomic_DNA"/>
</dbReference>
<reference evidence="1" key="1">
    <citation type="journal article" date="2020" name="Microb. Genom.">
        <title>Genetic diversity of clinical and environmental Mucorales isolates obtained from an investigation of mucormycosis cases among solid organ transplant recipients.</title>
        <authorList>
            <person name="Nguyen M.H."/>
            <person name="Kaul D."/>
            <person name="Muto C."/>
            <person name="Cheng S.J."/>
            <person name="Richter R.A."/>
            <person name="Bruno V.M."/>
            <person name="Liu G."/>
            <person name="Beyhan S."/>
            <person name="Sundermann A.J."/>
            <person name="Mounaud S."/>
            <person name="Pasculle A.W."/>
            <person name="Nierman W.C."/>
            <person name="Driscoll E."/>
            <person name="Cumbie R."/>
            <person name="Clancy C.J."/>
            <person name="Dupont C.L."/>
        </authorList>
    </citation>
    <scope>NUCLEOTIDE SEQUENCE</scope>
    <source>
        <strain evidence="1">GL11</strain>
    </source>
</reference>
<dbReference type="AlphaFoldDB" id="A0A9P6WRV3"/>